<feature type="transmembrane region" description="Helical" evidence="8">
    <location>
        <begin position="459"/>
        <end position="478"/>
    </location>
</feature>
<keyword evidence="5 8" id="KW-0472">Membrane</keyword>
<dbReference type="InterPro" id="IPR000109">
    <property type="entry name" value="POT_fam"/>
</dbReference>
<reference evidence="10" key="2">
    <citation type="journal article" date="2024" name="Plant">
        <title>Genomic evolution and insights into agronomic trait innovations of Sesamum species.</title>
        <authorList>
            <person name="Miao H."/>
            <person name="Wang L."/>
            <person name="Qu L."/>
            <person name="Liu H."/>
            <person name="Sun Y."/>
            <person name="Le M."/>
            <person name="Wang Q."/>
            <person name="Wei S."/>
            <person name="Zheng Y."/>
            <person name="Lin W."/>
            <person name="Duan Y."/>
            <person name="Cao H."/>
            <person name="Xiong S."/>
            <person name="Wang X."/>
            <person name="Wei L."/>
            <person name="Li C."/>
            <person name="Ma Q."/>
            <person name="Ju M."/>
            <person name="Zhao R."/>
            <person name="Li G."/>
            <person name="Mu C."/>
            <person name="Tian Q."/>
            <person name="Mei H."/>
            <person name="Zhang T."/>
            <person name="Gao T."/>
            <person name="Zhang H."/>
        </authorList>
    </citation>
    <scope>NUCLEOTIDE SEQUENCE</scope>
    <source>
        <strain evidence="10">K16</strain>
    </source>
</reference>
<feature type="compositionally biased region" description="Basic and acidic residues" evidence="7">
    <location>
        <begin position="49"/>
        <end position="60"/>
    </location>
</feature>
<feature type="transmembrane region" description="Helical" evidence="8">
    <location>
        <begin position="866"/>
        <end position="885"/>
    </location>
</feature>
<dbReference type="AlphaFoldDB" id="A0AAE1XBC4"/>
<comment type="subcellular location">
    <subcellularLocation>
        <location evidence="1">Membrane</location>
        <topology evidence="1">Multi-pass membrane protein</topology>
    </subcellularLocation>
</comment>
<reference evidence="10" key="1">
    <citation type="submission" date="2020-06" db="EMBL/GenBank/DDBJ databases">
        <authorList>
            <person name="Li T."/>
            <person name="Hu X."/>
            <person name="Zhang T."/>
            <person name="Song X."/>
            <person name="Zhang H."/>
            <person name="Dai N."/>
            <person name="Sheng W."/>
            <person name="Hou X."/>
            <person name="Wei L."/>
        </authorList>
    </citation>
    <scope>NUCLEOTIDE SEQUENCE</scope>
    <source>
        <strain evidence="10">K16</strain>
        <tissue evidence="10">Leaf</tissue>
    </source>
</reference>
<comment type="caution">
    <text evidence="10">The sequence shown here is derived from an EMBL/GenBank/DDBJ whole genome shotgun (WGS) entry which is preliminary data.</text>
</comment>
<evidence type="ECO:0000256" key="1">
    <source>
        <dbReference type="ARBA" id="ARBA00004141"/>
    </source>
</evidence>
<proteinExistence type="inferred from homology"/>
<protein>
    <submittedName>
        <fullName evidence="10">Protein NRT1/ PTR FAMILY 7.1</fullName>
    </submittedName>
</protein>
<organism evidence="10 11">
    <name type="scientific">Sesamum angolense</name>
    <dbReference type="NCBI Taxonomy" id="2727404"/>
    <lineage>
        <taxon>Eukaryota</taxon>
        <taxon>Viridiplantae</taxon>
        <taxon>Streptophyta</taxon>
        <taxon>Embryophyta</taxon>
        <taxon>Tracheophyta</taxon>
        <taxon>Spermatophyta</taxon>
        <taxon>Magnoliopsida</taxon>
        <taxon>eudicotyledons</taxon>
        <taxon>Gunneridae</taxon>
        <taxon>Pentapetalae</taxon>
        <taxon>asterids</taxon>
        <taxon>lamiids</taxon>
        <taxon>Lamiales</taxon>
        <taxon>Pedaliaceae</taxon>
        <taxon>Sesamum</taxon>
    </lineage>
</organism>
<comment type="similarity">
    <text evidence="2">Belongs to the major facilitator superfamily. Proton-dependent oligopeptide transporter (POT/PTR) (TC 2.A.17) family.</text>
</comment>
<evidence type="ECO:0000313" key="11">
    <source>
        <dbReference type="Proteomes" id="UP001289374"/>
    </source>
</evidence>
<feature type="transmembrane region" description="Helical" evidence="8">
    <location>
        <begin position="949"/>
        <end position="971"/>
    </location>
</feature>
<dbReference type="Pfam" id="PF08743">
    <property type="entry name" value="Nse4_C"/>
    <property type="match status" value="1"/>
</dbReference>
<feature type="region of interest" description="Disordered" evidence="7">
    <location>
        <begin position="1"/>
        <end position="89"/>
    </location>
</feature>
<feature type="transmembrane region" description="Helical" evidence="8">
    <location>
        <begin position="752"/>
        <end position="771"/>
    </location>
</feature>
<feature type="transmembrane region" description="Helical" evidence="8">
    <location>
        <begin position="604"/>
        <end position="623"/>
    </location>
</feature>
<evidence type="ECO:0000256" key="4">
    <source>
        <dbReference type="ARBA" id="ARBA00022989"/>
    </source>
</evidence>
<dbReference type="CDD" id="cd17419">
    <property type="entry name" value="MFS_NPF7"/>
    <property type="match status" value="1"/>
</dbReference>
<evidence type="ECO:0000256" key="2">
    <source>
        <dbReference type="ARBA" id="ARBA00005982"/>
    </source>
</evidence>
<dbReference type="Proteomes" id="UP001289374">
    <property type="component" value="Unassembled WGS sequence"/>
</dbReference>
<feature type="compositionally biased region" description="Polar residues" evidence="7">
    <location>
        <begin position="32"/>
        <end position="45"/>
    </location>
</feature>
<dbReference type="EMBL" id="JACGWL010000002">
    <property type="protein sequence ID" value="KAK4408224.1"/>
    <property type="molecule type" value="Genomic_DNA"/>
</dbReference>
<dbReference type="GO" id="GO:0022857">
    <property type="term" value="F:transmembrane transporter activity"/>
    <property type="evidence" value="ECO:0007669"/>
    <property type="project" value="InterPro"/>
</dbReference>
<feature type="transmembrane region" description="Helical" evidence="8">
    <location>
        <begin position="827"/>
        <end position="846"/>
    </location>
</feature>
<gene>
    <name evidence="10" type="ORF">Sango_0403400</name>
</gene>
<evidence type="ECO:0000256" key="3">
    <source>
        <dbReference type="ARBA" id="ARBA00022692"/>
    </source>
</evidence>
<feature type="domain" description="Non-structural maintenance of chromosome element 4 C-terminal" evidence="9">
    <location>
        <begin position="287"/>
        <end position="371"/>
    </location>
</feature>
<dbReference type="SUPFAM" id="SSF103473">
    <property type="entry name" value="MFS general substrate transporter"/>
    <property type="match status" value="2"/>
</dbReference>
<dbReference type="InterPro" id="IPR014854">
    <property type="entry name" value="Nse4_C"/>
</dbReference>
<evidence type="ECO:0000256" key="5">
    <source>
        <dbReference type="ARBA" id="ARBA00023136"/>
    </source>
</evidence>
<evidence type="ECO:0000259" key="9">
    <source>
        <dbReference type="Pfam" id="PF08743"/>
    </source>
</evidence>
<keyword evidence="3 8" id="KW-0812">Transmembrane</keyword>
<feature type="transmembrane region" description="Helical" evidence="8">
    <location>
        <begin position="519"/>
        <end position="541"/>
    </location>
</feature>
<feature type="transmembrane region" description="Helical" evidence="8">
    <location>
        <begin position="906"/>
        <end position="929"/>
    </location>
</feature>
<dbReference type="Pfam" id="PF00854">
    <property type="entry name" value="PTR2"/>
    <property type="match status" value="1"/>
</dbReference>
<evidence type="ECO:0000256" key="6">
    <source>
        <dbReference type="ARBA" id="ARBA00044504"/>
    </source>
</evidence>
<feature type="transmembrane region" description="Helical" evidence="8">
    <location>
        <begin position="629"/>
        <end position="649"/>
    </location>
</feature>
<accession>A0AAE1XBC4</accession>
<feature type="transmembrane region" description="Helical" evidence="8">
    <location>
        <begin position="786"/>
        <end position="806"/>
    </location>
</feature>
<evidence type="ECO:0000313" key="10">
    <source>
        <dbReference type="EMBL" id="KAK4408224.1"/>
    </source>
</evidence>
<dbReference type="Gene3D" id="1.20.1250.20">
    <property type="entry name" value="MFS general substrate transporter like domains"/>
    <property type="match status" value="1"/>
</dbReference>
<name>A0AAE1XBC4_9LAMI</name>
<keyword evidence="4 8" id="KW-1133">Transmembrane helix</keyword>
<comment type="similarity">
    <text evidence="6">Belongs to the major facilitator superfamily. Phosphate:H(+) symporter (TC 2.A.1.9) family.</text>
</comment>
<dbReference type="InterPro" id="IPR036259">
    <property type="entry name" value="MFS_trans_sf"/>
</dbReference>
<keyword evidence="11" id="KW-1185">Reference proteome</keyword>
<feature type="transmembrane region" description="Helical" evidence="8">
    <location>
        <begin position="490"/>
        <end position="507"/>
    </location>
</feature>
<dbReference type="PANTHER" id="PTHR11654">
    <property type="entry name" value="OLIGOPEPTIDE TRANSPORTER-RELATED"/>
    <property type="match status" value="1"/>
</dbReference>
<sequence>MGIRGEDNPNFPPTPHTLPDAQTRPFRFPAKTFSTSEIHTHNTLGITKMESKLKREREMENEGSSVVKEEQKESTQENEPTSKRRTIRSHYREIENRINEGKDEIACGDSDKFMAIMNEFENMHQHVNKPREQVADAEALLGLTSTLVASVKTHTSRNVTPAEFVSCLIRDFGQKVIMKRSLENSPDVSWQNIGCLVSPIFMNVRGCRTMVGPMEKKIKQRKLVCRVESYDWLNFPVRVEGKPRAGRRAQAERKARPEEVEKTAEVVSDTETNLFVMFEVLKKQKQVKVENLMLNRNSFAQTIENLFALSFLVKDGRVRIDVDETGSQVAIATNGPSAEEIKSGVAKSHQFIFRYDFDDWKLMKTLVPEGEEAMAQRARYTDASFAKEAKLEPGNKRFSQWKPTPVSFGLGMASVKEAPHKVRYKVSIPFSWLHEKILIQFAYRDHGDHGVYTKANQGLATLAFFGVGMNLVLFLTRVLGQNNAIAANNVSIWTGTVYLCSLVGAFLSDSYWGRYLTCAIFQVILVLGMTLLSVSSWLFLVKPKGCGNGKLRCQPPTSVGTSVFYLAIYLTAFGYGGHQPTIATFGSDQFDDTQESSKAAFFSYFYFSLKTGTLFSNTILVYFEDNGKWTAGFWASTASAVLALVIFLLGSHGYRYMKPCGNPIPRVVQVFVAAAKKWHATPKQGEELHEVEGSLSAIKGSRKIGHTDDLRFLDKAAIVTEEDRRSQRSSPWQLCTITQVEEAKCIVRMMPIWLCTITYSVVFTQMASLFVEQGDVMDTQVGNFRIPAASMSAFDICSVLLFTTLYRQLLVPVASKFTGNPQGLTELQRMGVGLVIAMLAMIAAGITEMWRLKSVNPGKHESSMSVFWQVPQYVLIGLSEVFMYVGQLEFFNGQAPDGIKSFGSSLCMASISVGNFASSFLVNIVTSVTSNNSPGWIPEDLNEGHMDRFYFLLAVLAAVDFFIYLACANWYKCRDLHGSADEGENNEEQEATSRV</sequence>
<dbReference type="GO" id="GO:0016020">
    <property type="term" value="C:membrane"/>
    <property type="evidence" value="ECO:0007669"/>
    <property type="project" value="UniProtKB-SubCell"/>
</dbReference>
<evidence type="ECO:0000256" key="8">
    <source>
        <dbReference type="SAM" id="Phobius"/>
    </source>
</evidence>
<evidence type="ECO:0000256" key="7">
    <source>
        <dbReference type="SAM" id="MobiDB-lite"/>
    </source>
</evidence>